<gene>
    <name evidence="1" type="ORF">V6N11_018886</name>
</gene>
<evidence type="ECO:0008006" key="3">
    <source>
        <dbReference type="Google" id="ProtNLM"/>
    </source>
</evidence>
<name>A0ABR2R1A1_9ROSI</name>
<evidence type="ECO:0000313" key="2">
    <source>
        <dbReference type="Proteomes" id="UP001396334"/>
    </source>
</evidence>
<evidence type="ECO:0000313" key="1">
    <source>
        <dbReference type="EMBL" id="KAK9006549.1"/>
    </source>
</evidence>
<comment type="caution">
    <text evidence="1">The sequence shown here is derived from an EMBL/GenBank/DDBJ whole genome shotgun (WGS) entry which is preliminary data.</text>
</comment>
<organism evidence="1 2">
    <name type="scientific">Hibiscus sabdariffa</name>
    <name type="common">roselle</name>
    <dbReference type="NCBI Taxonomy" id="183260"/>
    <lineage>
        <taxon>Eukaryota</taxon>
        <taxon>Viridiplantae</taxon>
        <taxon>Streptophyta</taxon>
        <taxon>Embryophyta</taxon>
        <taxon>Tracheophyta</taxon>
        <taxon>Spermatophyta</taxon>
        <taxon>Magnoliopsida</taxon>
        <taxon>eudicotyledons</taxon>
        <taxon>Gunneridae</taxon>
        <taxon>Pentapetalae</taxon>
        <taxon>rosids</taxon>
        <taxon>malvids</taxon>
        <taxon>Malvales</taxon>
        <taxon>Malvaceae</taxon>
        <taxon>Malvoideae</taxon>
        <taxon>Hibiscus</taxon>
    </lineage>
</organism>
<protein>
    <recommendedName>
        <fullName evidence="3">CCHC-type domain-containing protein</fullName>
    </recommendedName>
</protein>
<dbReference type="Proteomes" id="UP001396334">
    <property type="component" value="Unassembled WGS sequence"/>
</dbReference>
<sequence length="83" mass="9518">MQEEARKREELKFKLLQANFVYHGNSNSGSSGGKAPSTKWENKGKQFFKVQTSKGQGEVEKILKCFFCNKHVHKKVNCPMRKA</sequence>
<accession>A0ABR2R1A1</accession>
<keyword evidence="2" id="KW-1185">Reference proteome</keyword>
<dbReference type="EMBL" id="JBBPBN010000028">
    <property type="protein sequence ID" value="KAK9006549.1"/>
    <property type="molecule type" value="Genomic_DNA"/>
</dbReference>
<proteinExistence type="predicted"/>
<reference evidence="1 2" key="1">
    <citation type="journal article" date="2024" name="G3 (Bethesda)">
        <title>Genome assembly of Hibiscus sabdariffa L. provides insights into metabolisms of medicinal natural products.</title>
        <authorList>
            <person name="Kim T."/>
        </authorList>
    </citation>
    <scope>NUCLEOTIDE SEQUENCE [LARGE SCALE GENOMIC DNA]</scope>
    <source>
        <strain evidence="1">TK-2024</strain>
        <tissue evidence="1">Old leaves</tissue>
    </source>
</reference>